<dbReference type="InParanoid" id="C7QIR2"/>
<accession>C7QIR2</accession>
<dbReference type="KEGG" id="cai:Caci_8139"/>
<reference evidence="3" key="1">
    <citation type="journal article" date="2009" name="Stand. Genomic Sci.">
        <title>Complete genome sequence of Catenulispora acidiphila type strain (ID 139908).</title>
        <authorList>
            <person name="Copeland A."/>
            <person name="Lapidus A."/>
            <person name="Glavina Del Rio T."/>
            <person name="Nolan M."/>
            <person name="Lucas S."/>
            <person name="Chen F."/>
            <person name="Tice H."/>
            <person name="Cheng J.F."/>
            <person name="Bruce D."/>
            <person name="Goodwin L."/>
            <person name="Pitluck S."/>
            <person name="Mikhailova N."/>
            <person name="Pati A."/>
            <person name="Ivanova N."/>
            <person name="Mavromatis K."/>
            <person name="Chen A."/>
            <person name="Palaniappan K."/>
            <person name="Chain P."/>
            <person name="Land M."/>
            <person name="Hauser L."/>
            <person name="Chang Y.J."/>
            <person name="Jeffries C.D."/>
            <person name="Chertkov O."/>
            <person name="Brettin T."/>
            <person name="Detter J.C."/>
            <person name="Han C."/>
            <person name="Ali Z."/>
            <person name="Tindall B.J."/>
            <person name="Goker M."/>
            <person name="Bristow J."/>
            <person name="Eisen J.A."/>
            <person name="Markowitz V."/>
            <person name="Hugenholtz P."/>
            <person name="Kyrpides N.C."/>
            <person name="Klenk H.P."/>
        </authorList>
    </citation>
    <scope>NUCLEOTIDE SEQUENCE [LARGE SCALE GENOMIC DNA]</scope>
    <source>
        <strain evidence="3">DSM 44928</strain>
    </source>
</reference>
<feature type="transmembrane region" description="Helical" evidence="2">
    <location>
        <begin position="26"/>
        <end position="47"/>
    </location>
</feature>
<keyword evidence="2" id="KW-0812">Transmembrane</keyword>
<protein>
    <submittedName>
        <fullName evidence="3">Uncharacterized protein</fullName>
    </submittedName>
</protein>
<dbReference type="STRING" id="479433.Caci_8139"/>
<dbReference type="AlphaFoldDB" id="C7QIR2"/>
<sequence length="221" mass="22887">MTSGADGVESGDGRHRWRFSEHAKSVAAILTGLAALLIAVAGMITLLCSDPEGDPASAVTTTATATRPQRPPAAGGSGISSPAPRPSPTQVRTPTPAPLPQWQGDVQVNPLGYSLATIPPSPDQSGDPDISAAFDGTFFANLGAARWTEASAPSPQACATLIGAQNVRHMTAVPGDTYCIRVAHTAANPGNQYAAVLIVRQGRDATDFPYVRIHATVWPDQ</sequence>
<proteinExistence type="predicted"/>
<evidence type="ECO:0000313" key="3">
    <source>
        <dbReference type="EMBL" id="ACU76962.1"/>
    </source>
</evidence>
<organism evidence="3 4">
    <name type="scientific">Catenulispora acidiphila (strain DSM 44928 / JCM 14897 / NBRC 102108 / NRRL B-24433 / ID139908)</name>
    <dbReference type="NCBI Taxonomy" id="479433"/>
    <lineage>
        <taxon>Bacteria</taxon>
        <taxon>Bacillati</taxon>
        <taxon>Actinomycetota</taxon>
        <taxon>Actinomycetes</taxon>
        <taxon>Catenulisporales</taxon>
        <taxon>Catenulisporaceae</taxon>
        <taxon>Catenulispora</taxon>
    </lineage>
</organism>
<keyword evidence="2" id="KW-0472">Membrane</keyword>
<dbReference type="HOGENOM" id="CLU_1248782_0_0_11"/>
<feature type="region of interest" description="Disordered" evidence="1">
    <location>
        <begin position="54"/>
        <end position="99"/>
    </location>
</feature>
<keyword evidence="4" id="KW-1185">Reference proteome</keyword>
<dbReference type="Proteomes" id="UP000000851">
    <property type="component" value="Chromosome"/>
</dbReference>
<gene>
    <name evidence="3" type="ordered locus">Caci_8139</name>
</gene>
<evidence type="ECO:0000256" key="1">
    <source>
        <dbReference type="SAM" id="MobiDB-lite"/>
    </source>
</evidence>
<evidence type="ECO:0000313" key="4">
    <source>
        <dbReference type="Proteomes" id="UP000000851"/>
    </source>
</evidence>
<evidence type="ECO:0000256" key="2">
    <source>
        <dbReference type="SAM" id="Phobius"/>
    </source>
</evidence>
<feature type="compositionally biased region" description="Low complexity" evidence="1">
    <location>
        <begin position="55"/>
        <end position="74"/>
    </location>
</feature>
<dbReference type="EMBL" id="CP001700">
    <property type="protein sequence ID" value="ACU76962.1"/>
    <property type="molecule type" value="Genomic_DNA"/>
</dbReference>
<keyword evidence="2" id="KW-1133">Transmembrane helix</keyword>
<name>C7QIR2_CATAD</name>